<dbReference type="CDD" id="cd09487">
    <property type="entry name" value="SAM_superfamily"/>
    <property type="match status" value="1"/>
</dbReference>
<reference evidence="3 4" key="1">
    <citation type="journal article" date="2015" name="Nat. Commun.">
        <title>Lucilia cuprina genome unlocks parasitic fly biology to underpin future interventions.</title>
        <authorList>
            <person name="Anstead C.A."/>
            <person name="Korhonen P.K."/>
            <person name="Young N.D."/>
            <person name="Hall R.S."/>
            <person name="Jex A.R."/>
            <person name="Murali S.C."/>
            <person name="Hughes D.S."/>
            <person name="Lee S.F."/>
            <person name="Perry T."/>
            <person name="Stroehlein A.J."/>
            <person name="Ansell B.R."/>
            <person name="Breugelmans B."/>
            <person name="Hofmann A."/>
            <person name="Qu J."/>
            <person name="Dugan S."/>
            <person name="Lee S.L."/>
            <person name="Chao H."/>
            <person name="Dinh H."/>
            <person name="Han Y."/>
            <person name="Doddapaneni H.V."/>
            <person name="Worley K.C."/>
            <person name="Muzny D.M."/>
            <person name="Ioannidis P."/>
            <person name="Waterhouse R.M."/>
            <person name="Zdobnov E.M."/>
            <person name="James P.J."/>
            <person name="Bagnall N.H."/>
            <person name="Kotze A.C."/>
            <person name="Gibbs R.A."/>
            <person name="Richards S."/>
            <person name="Batterham P."/>
            <person name="Gasser R.B."/>
        </authorList>
    </citation>
    <scope>NUCLEOTIDE SEQUENCE [LARGE SCALE GENOMIC DNA]</scope>
    <source>
        <strain evidence="3 4">LS</strain>
        <tissue evidence="3">Full body</tissue>
    </source>
</reference>
<dbReference type="EMBL" id="JRES01000058">
    <property type="protein sequence ID" value="KNC34526.1"/>
    <property type="molecule type" value="Genomic_DNA"/>
</dbReference>
<evidence type="ECO:0000313" key="4">
    <source>
        <dbReference type="Proteomes" id="UP000037069"/>
    </source>
</evidence>
<comment type="caution">
    <text evidence="3">The sequence shown here is derived from an EMBL/GenBank/DDBJ whole genome shotgun (WGS) entry which is preliminary data.</text>
</comment>
<keyword evidence="4" id="KW-1185">Reference proteome</keyword>
<sequence>MSSWMDQIIAPYLASPLANSTKIHNNVYTDGPDISLTRLGYRSTGYQPINITQAAEKSKETKETTNTDESIEATDTSTTSNNESTNKTSAKSKTMKGAGKKPVVSRKSITAKKTIEPIKAVAINCKNNGVTVEKILKQINMTKYQQAFKKIDVSKFKSLKEIDLNAIGITRPSEIRTFMDAIKKVKSDTLIIKQN</sequence>
<dbReference type="Gene3D" id="1.10.150.50">
    <property type="entry name" value="Transcription Factor, Ets-1"/>
    <property type="match status" value="1"/>
</dbReference>
<dbReference type="InterPro" id="IPR001660">
    <property type="entry name" value="SAM"/>
</dbReference>
<organism evidence="3 4">
    <name type="scientific">Lucilia cuprina</name>
    <name type="common">Green bottle fly</name>
    <name type="synonym">Australian sheep blowfly</name>
    <dbReference type="NCBI Taxonomy" id="7375"/>
    <lineage>
        <taxon>Eukaryota</taxon>
        <taxon>Metazoa</taxon>
        <taxon>Ecdysozoa</taxon>
        <taxon>Arthropoda</taxon>
        <taxon>Hexapoda</taxon>
        <taxon>Insecta</taxon>
        <taxon>Pterygota</taxon>
        <taxon>Neoptera</taxon>
        <taxon>Endopterygota</taxon>
        <taxon>Diptera</taxon>
        <taxon>Brachycera</taxon>
        <taxon>Muscomorpha</taxon>
        <taxon>Oestroidea</taxon>
        <taxon>Calliphoridae</taxon>
        <taxon>Luciliinae</taxon>
        <taxon>Lucilia</taxon>
    </lineage>
</organism>
<feature type="region of interest" description="Disordered" evidence="1">
    <location>
        <begin position="52"/>
        <end position="103"/>
    </location>
</feature>
<feature type="domain" description="SAM" evidence="2">
    <location>
        <begin position="131"/>
        <end position="186"/>
    </location>
</feature>
<dbReference type="AlphaFoldDB" id="A0A0L0CQK3"/>
<name>A0A0L0CQK3_LUCCU</name>
<feature type="compositionally biased region" description="Low complexity" evidence="1">
    <location>
        <begin position="73"/>
        <end position="92"/>
    </location>
</feature>
<protein>
    <recommendedName>
        <fullName evidence="2">SAM domain-containing protein</fullName>
    </recommendedName>
</protein>
<feature type="compositionally biased region" description="Basic and acidic residues" evidence="1">
    <location>
        <begin position="56"/>
        <end position="65"/>
    </location>
</feature>
<dbReference type="Proteomes" id="UP000037069">
    <property type="component" value="Unassembled WGS sequence"/>
</dbReference>
<evidence type="ECO:0000259" key="2">
    <source>
        <dbReference type="Pfam" id="PF00536"/>
    </source>
</evidence>
<evidence type="ECO:0000313" key="3">
    <source>
        <dbReference type="EMBL" id="KNC34526.1"/>
    </source>
</evidence>
<dbReference type="Pfam" id="PF00536">
    <property type="entry name" value="SAM_1"/>
    <property type="match status" value="1"/>
</dbReference>
<evidence type="ECO:0000256" key="1">
    <source>
        <dbReference type="SAM" id="MobiDB-lite"/>
    </source>
</evidence>
<dbReference type="InterPro" id="IPR013761">
    <property type="entry name" value="SAM/pointed_sf"/>
</dbReference>
<gene>
    <name evidence="3" type="ORF">FF38_04191</name>
</gene>
<accession>A0A0L0CQK3</accession>
<proteinExistence type="predicted"/>
<dbReference type="SUPFAM" id="SSF47769">
    <property type="entry name" value="SAM/Pointed domain"/>
    <property type="match status" value="1"/>
</dbReference>